<proteinExistence type="inferred from homology"/>
<reference evidence="5 6" key="1">
    <citation type="submission" date="2023-08" db="EMBL/GenBank/DDBJ databases">
        <authorList>
            <person name="Park J.-S."/>
        </authorList>
    </citation>
    <scope>NUCLEOTIDE SEQUENCE [LARGE SCALE GENOMIC DNA]</scope>
    <source>
        <strain evidence="5 6">2205SS18-9</strain>
    </source>
</reference>
<dbReference type="RefSeq" id="WP_305992686.1">
    <property type="nucleotide sequence ID" value="NZ_JAVAMP010000007.1"/>
</dbReference>
<name>A0ABT9J196_9BACL</name>
<evidence type="ECO:0000259" key="4">
    <source>
        <dbReference type="SMART" id="SM00382"/>
    </source>
</evidence>
<dbReference type="InterPro" id="IPR041569">
    <property type="entry name" value="AAA_lid_3"/>
</dbReference>
<dbReference type="InterPro" id="IPR050168">
    <property type="entry name" value="AAA_ATPase_domain"/>
</dbReference>
<sequence>MSSKDKNEKRKNLKVIQFDKDKNTLIESSQPKETFEDVGGLDEVKKKIKMSFILPLQQPEFFQAYGKEAGGSLLLYGPPGCGKTYLAKAIAGEIDANFVHLELQAILSMYVGQSEHNLHDVFEKAREQKPCVLFIDELDALGGNRHNMRQHHERMLVNQLLIELDGLHSFNEQVYVIGATNTPWYLDPALRRPGRFNHLVFIPPPTLEERETILSLKAQGKPQESLNLNKLAKKTNHFSGADLGQVIQDAIDVVLQKSLEVGELLPLTNDSLLKALKGRKPTTLEWFSSAKNYATFSDVNKDYQQVLDYIHENKVK</sequence>
<dbReference type="InterPro" id="IPR003593">
    <property type="entry name" value="AAA+_ATPase"/>
</dbReference>
<accession>A0ABT9J196</accession>
<evidence type="ECO:0000256" key="2">
    <source>
        <dbReference type="ARBA" id="ARBA00022840"/>
    </source>
</evidence>
<dbReference type="SUPFAM" id="SSF52540">
    <property type="entry name" value="P-loop containing nucleoside triphosphate hydrolases"/>
    <property type="match status" value="1"/>
</dbReference>
<dbReference type="GO" id="GO:0005524">
    <property type="term" value="F:ATP binding"/>
    <property type="evidence" value="ECO:0007669"/>
    <property type="project" value="UniProtKB-KW"/>
</dbReference>
<feature type="domain" description="AAA+ ATPase" evidence="4">
    <location>
        <begin position="69"/>
        <end position="206"/>
    </location>
</feature>
<evidence type="ECO:0000313" key="5">
    <source>
        <dbReference type="EMBL" id="MDP5275377.1"/>
    </source>
</evidence>
<gene>
    <name evidence="5" type="ORF">Q5Y73_14810</name>
</gene>
<dbReference type="InterPro" id="IPR003959">
    <property type="entry name" value="ATPase_AAA_core"/>
</dbReference>
<dbReference type="Pfam" id="PF17862">
    <property type="entry name" value="AAA_lid_3"/>
    <property type="match status" value="1"/>
</dbReference>
<evidence type="ECO:0000256" key="3">
    <source>
        <dbReference type="RuleBase" id="RU003651"/>
    </source>
</evidence>
<protein>
    <submittedName>
        <fullName evidence="5">ATP-binding protein</fullName>
    </submittedName>
</protein>
<evidence type="ECO:0000313" key="6">
    <source>
        <dbReference type="Proteomes" id="UP001231941"/>
    </source>
</evidence>
<keyword evidence="2 3" id="KW-0067">ATP-binding</keyword>
<dbReference type="Pfam" id="PF00004">
    <property type="entry name" value="AAA"/>
    <property type="match status" value="1"/>
</dbReference>
<dbReference type="Gene3D" id="1.10.8.60">
    <property type="match status" value="1"/>
</dbReference>
<organism evidence="5 6">
    <name type="scientific">Chengkuizengella axinellae</name>
    <dbReference type="NCBI Taxonomy" id="3064388"/>
    <lineage>
        <taxon>Bacteria</taxon>
        <taxon>Bacillati</taxon>
        <taxon>Bacillota</taxon>
        <taxon>Bacilli</taxon>
        <taxon>Bacillales</taxon>
        <taxon>Paenibacillaceae</taxon>
        <taxon>Chengkuizengella</taxon>
    </lineage>
</organism>
<dbReference type="PANTHER" id="PTHR23077:SF171">
    <property type="entry name" value="NUCLEAR VALOSIN-CONTAINING PROTEIN-LIKE"/>
    <property type="match status" value="1"/>
</dbReference>
<dbReference type="EMBL" id="JAVAMP010000007">
    <property type="protein sequence ID" value="MDP5275377.1"/>
    <property type="molecule type" value="Genomic_DNA"/>
</dbReference>
<dbReference type="PANTHER" id="PTHR23077">
    <property type="entry name" value="AAA-FAMILY ATPASE"/>
    <property type="match status" value="1"/>
</dbReference>
<dbReference type="InterPro" id="IPR027417">
    <property type="entry name" value="P-loop_NTPase"/>
</dbReference>
<dbReference type="Proteomes" id="UP001231941">
    <property type="component" value="Unassembled WGS sequence"/>
</dbReference>
<dbReference type="Gene3D" id="3.40.50.300">
    <property type="entry name" value="P-loop containing nucleotide triphosphate hydrolases"/>
    <property type="match status" value="1"/>
</dbReference>
<keyword evidence="1 3" id="KW-0547">Nucleotide-binding</keyword>
<dbReference type="InterPro" id="IPR003960">
    <property type="entry name" value="ATPase_AAA_CS"/>
</dbReference>
<dbReference type="SMART" id="SM00382">
    <property type="entry name" value="AAA"/>
    <property type="match status" value="1"/>
</dbReference>
<comment type="caution">
    <text evidence="5">The sequence shown here is derived from an EMBL/GenBank/DDBJ whole genome shotgun (WGS) entry which is preliminary data.</text>
</comment>
<dbReference type="PROSITE" id="PS00674">
    <property type="entry name" value="AAA"/>
    <property type="match status" value="1"/>
</dbReference>
<keyword evidence="6" id="KW-1185">Reference proteome</keyword>
<evidence type="ECO:0000256" key="1">
    <source>
        <dbReference type="ARBA" id="ARBA00022741"/>
    </source>
</evidence>
<comment type="similarity">
    <text evidence="3">Belongs to the AAA ATPase family.</text>
</comment>